<dbReference type="InterPro" id="IPR054289">
    <property type="entry name" value="DUF7025"/>
</dbReference>
<dbReference type="InParanoid" id="G1XIL6"/>
<dbReference type="InterPro" id="IPR003959">
    <property type="entry name" value="ATPase_AAA_core"/>
</dbReference>
<evidence type="ECO:0000256" key="1">
    <source>
        <dbReference type="SAM" id="MobiDB-lite"/>
    </source>
</evidence>
<name>G1XIL6_ARTOA</name>
<dbReference type="InterPro" id="IPR003593">
    <property type="entry name" value="AAA+_ATPase"/>
</dbReference>
<dbReference type="InterPro" id="IPR027417">
    <property type="entry name" value="P-loop_NTPase"/>
</dbReference>
<comment type="caution">
    <text evidence="3">The sequence shown here is derived from an EMBL/GenBank/DDBJ whole genome shotgun (WGS) entry which is preliminary data.</text>
</comment>
<feature type="domain" description="AAA+ ATPase" evidence="2">
    <location>
        <begin position="636"/>
        <end position="763"/>
    </location>
</feature>
<feature type="compositionally biased region" description="Basic and acidic residues" evidence="1">
    <location>
        <begin position="1051"/>
        <end position="1072"/>
    </location>
</feature>
<reference evidence="3 4" key="1">
    <citation type="journal article" date="2011" name="PLoS Pathog.">
        <title>Genomic and proteomic analyses of the fungus Arthrobotrys oligospora provide insights into nematode-trap formation.</title>
        <authorList>
            <person name="Yang J."/>
            <person name="Wang L."/>
            <person name="Ji X."/>
            <person name="Feng Y."/>
            <person name="Li X."/>
            <person name="Zou C."/>
            <person name="Xu J."/>
            <person name="Ren Y."/>
            <person name="Mi Q."/>
            <person name="Wu J."/>
            <person name="Liu S."/>
            <person name="Liu Y."/>
            <person name="Huang X."/>
            <person name="Wang H."/>
            <person name="Niu X."/>
            <person name="Li J."/>
            <person name="Liang L."/>
            <person name="Luo Y."/>
            <person name="Ji K."/>
            <person name="Zhou W."/>
            <person name="Yu Z."/>
            <person name="Li G."/>
            <person name="Liu Y."/>
            <person name="Li L."/>
            <person name="Qiao M."/>
            <person name="Feng L."/>
            <person name="Zhang K.-Q."/>
        </authorList>
    </citation>
    <scope>NUCLEOTIDE SEQUENCE [LARGE SCALE GENOMIC DNA]</scope>
    <source>
        <strain evidence="4">ATCC 24927 / CBS 115.81 / DSM 1491</strain>
    </source>
</reference>
<evidence type="ECO:0000259" key="2">
    <source>
        <dbReference type="SMART" id="SM00382"/>
    </source>
</evidence>
<dbReference type="Pfam" id="PF00004">
    <property type="entry name" value="AAA"/>
    <property type="match status" value="1"/>
</dbReference>
<keyword evidence="4" id="KW-1185">Reference proteome</keyword>
<feature type="region of interest" description="Disordered" evidence="1">
    <location>
        <begin position="207"/>
        <end position="255"/>
    </location>
</feature>
<organism evidence="3 4">
    <name type="scientific">Arthrobotrys oligospora (strain ATCC 24927 / CBS 115.81 / DSM 1491)</name>
    <name type="common">Nematode-trapping fungus</name>
    <name type="synonym">Didymozoophaga oligospora</name>
    <dbReference type="NCBI Taxonomy" id="756982"/>
    <lineage>
        <taxon>Eukaryota</taxon>
        <taxon>Fungi</taxon>
        <taxon>Dikarya</taxon>
        <taxon>Ascomycota</taxon>
        <taxon>Pezizomycotina</taxon>
        <taxon>Orbiliomycetes</taxon>
        <taxon>Orbiliales</taxon>
        <taxon>Orbiliaceae</taxon>
        <taxon>Orbilia</taxon>
        <taxon>Orbilia oligospora</taxon>
    </lineage>
</organism>
<dbReference type="GO" id="GO:0005524">
    <property type="term" value="F:ATP binding"/>
    <property type="evidence" value="ECO:0007669"/>
    <property type="project" value="InterPro"/>
</dbReference>
<dbReference type="eggNOG" id="KOG0742">
    <property type="taxonomic scope" value="Eukaryota"/>
</dbReference>
<proteinExistence type="predicted"/>
<dbReference type="OrthoDB" id="10042665at2759"/>
<dbReference type="CDD" id="cd19481">
    <property type="entry name" value="RecA-like_protease"/>
    <property type="match status" value="1"/>
</dbReference>
<dbReference type="Pfam" id="PF23232">
    <property type="entry name" value="AAA_lid_13"/>
    <property type="match status" value="1"/>
</dbReference>
<dbReference type="STRING" id="756982.G1XIL6"/>
<dbReference type="RefSeq" id="XP_011124328.1">
    <property type="nucleotide sequence ID" value="XM_011126026.1"/>
</dbReference>
<dbReference type="SUPFAM" id="SSF52540">
    <property type="entry name" value="P-loop containing nucleoside triphosphate hydrolases"/>
    <property type="match status" value="1"/>
</dbReference>
<evidence type="ECO:0000313" key="3">
    <source>
        <dbReference type="EMBL" id="EGX47147.1"/>
    </source>
</evidence>
<sequence length="1083" mass="123850">MASGLPPMSPSSFLLPSNENPSSSAERKLPSGLGIFTNFQSPQPPEPFFSATSPIGDAAWPWPLRRESNANTLNNLIPSVKYMDFERFKNRYTSEDGHNIIEVLRGGNDLIKEVYREEKRRKGRKKDSFARRNIKPLSDDVNSNGWIHRIRIQSPPVLKILGRIANGDFGRSTTPLTFFRPFKLFIHYQPEVKKVLSILEERWASKAEKPGTSEANPESTAQGNTKDADTDDIDPGEESDEESVDGGGSTLGIEGSDIDTIEALEHLRCYVEFVDKELMHLPESFSGTTRRRIRFSDLWYLFKLGDYVYWRPAGDSTASKKSDKFDATRRPPSTSAYQSIWMVYGVSCSNIDDDDPDDIEGKNNSFTVWAYSIDYDGQRYGMITKRFDMGQWAGEKEITSLDVYPIRYCKQPDVILADLKDRGRRFQACVERRHLYYEGWTMADDSNGLKENHIDSLPQHVESDVIVDFLETLQSNPSWKPEHANLKLHPDDYPIGEDSMVIFEWLDAKGGRQEIQERTLRNDSVVDRQQEEYIKSNPFLLTVLNGLDPEITENEYILLPRRLFVYILRERKFAKIDVTYVKDISVDSNPFDDLKLKSGYKELVQSLVDSHFKKNKIQKESQKLRTNQDLILGKGAGLIILLHGVPGVGKTATAEAVAQSNRKPLFVITCGDLGFTPKEVENSLTEIFRLAGLWDCVLLLDEADIFLSRREKSDLKRNALVSVFLRVLEYYSGILFLTTNRVGHLDEAFKSRIHISLYYEPLDKDQTIEIFKMNMARLEKMEKERVQFQETSDEKLPEVCIEEKRILDFADRHFDDSDEFERWNGRQIRNAFQIAFSLANYEFQKSQAADVNKQRVLETADTTTLKVRGSVTKRSSSRARYHDFPVLDDIHFKQVAEATRKFSQYMQAATNSTDRDFAQSGGYRADDWHYDDRQSPWARQPVYPGPRISQYGAPPPPPLPRGSGGGGGGRYGSRPPPPPRGYSREADGYDWGISYEDAAPPSRNTYIEGPYDDRRRRRDGAQLDDDYSQASASPPPRKQGDRRGSNNVRRKPSDTRESGRSRRKDSLYRDSEDNNPSEDELSH</sequence>
<gene>
    <name evidence="3" type="ORF">AOL_s00097g193</name>
</gene>
<dbReference type="PANTHER" id="PTHR46411:SF3">
    <property type="entry name" value="AAA+ ATPASE DOMAIN-CONTAINING PROTEIN"/>
    <property type="match status" value="1"/>
</dbReference>
<protein>
    <recommendedName>
        <fullName evidence="2">AAA+ ATPase domain-containing protein</fullName>
    </recommendedName>
</protein>
<dbReference type="Pfam" id="PF22942">
    <property type="entry name" value="DUF7025"/>
    <property type="match status" value="1"/>
</dbReference>
<dbReference type="GeneID" id="22895225"/>
<feature type="compositionally biased region" description="Acidic residues" evidence="1">
    <location>
        <begin position="229"/>
        <end position="244"/>
    </location>
</feature>
<feature type="compositionally biased region" description="Acidic residues" evidence="1">
    <location>
        <begin position="1073"/>
        <end position="1083"/>
    </location>
</feature>
<dbReference type="AlphaFoldDB" id="G1XIL6"/>
<dbReference type="PANTHER" id="PTHR46411">
    <property type="entry name" value="FAMILY ATPASE, PUTATIVE-RELATED"/>
    <property type="match status" value="1"/>
</dbReference>
<evidence type="ECO:0000313" key="4">
    <source>
        <dbReference type="Proteomes" id="UP000008784"/>
    </source>
</evidence>
<accession>G1XIL6</accession>
<feature type="compositionally biased region" description="Gly residues" evidence="1">
    <location>
        <begin position="962"/>
        <end position="971"/>
    </location>
</feature>
<dbReference type="EMBL" id="ADOT01000172">
    <property type="protein sequence ID" value="EGX47147.1"/>
    <property type="molecule type" value="Genomic_DNA"/>
</dbReference>
<dbReference type="HOGENOM" id="CLU_004471_2_3_1"/>
<feature type="region of interest" description="Disordered" evidence="1">
    <location>
        <begin position="930"/>
        <end position="1083"/>
    </location>
</feature>
<dbReference type="OMA" id="AKWRPKI"/>
<feature type="region of interest" description="Disordered" evidence="1">
    <location>
        <begin position="1"/>
        <end position="37"/>
    </location>
</feature>
<feature type="compositionally biased region" description="Polar residues" evidence="1">
    <location>
        <begin position="213"/>
        <end position="225"/>
    </location>
</feature>
<dbReference type="SMART" id="SM00382">
    <property type="entry name" value="AAA"/>
    <property type="match status" value="1"/>
</dbReference>
<dbReference type="InterPro" id="IPR056599">
    <property type="entry name" value="AAA_lid_fung"/>
</dbReference>
<dbReference type="Proteomes" id="UP000008784">
    <property type="component" value="Unassembled WGS sequence"/>
</dbReference>
<dbReference type="GO" id="GO:0016887">
    <property type="term" value="F:ATP hydrolysis activity"/>
    <property type="evidence" value="ECO:0007669"/>
    <property type="project" value="InterPro"/>
</dbReference>
<dbReference type="Gene3D" id="3.40.50.300">
    <property type="entry name" value="P-loop containing nucleotide triphosphate hydrolases"/>
    <property type="match status" value="1"/>
</dbReference>